<dbReference type="InterPro" id="IPR003439">
    <property type="entry name" value="ABC_transporter-like_ATP-bd"/>
</dbReference>
<comment type="caution">
    <text evidence="9">The sequence shown here is derived from an EMBL/GenBank/DDBJ whole genome shotgun (WGS) entry which is preliminary data.</text>
</comment>
<organism evidence="9 10">
    <name type="scientific">Salininema proteolyticum</name>
    <dbReference type="NCBI Taxonomy" id="1607685"/>
    <lineage>
        <taxon>Bacteria</taxon>
        <taxon>Bacillati</taxon>
        <taxon>Actinomycetota</taxon>
        <taxon>Actinomycetes</taxon>
        <taxon>Glycomycetales</taxon>
        <taxon>Glycomycetaceae</taxon>
        <taxon>Salininema</taxon>
    </lineage>
</organism>
<keyword evidence="5 7" id="KW-1133">Transmembrane helix</keyword>
<feature type="transmembrane region" description="Helical" evidence="7">
    <location>
        <begin position="29"/>
        <end position="54"/>
    </location>
</feature>
<evidence type="ECO:0000313" key="10">
    <source>
        <dbReference type="Proteomes" id="UP001595823"/>
    </source>
</evidence>
<evidence type="ECO:0000256" key="7">
    <source>
        <dbReference type="SAM" id="Phobius"/>
    </source>
</evidence>
<name>A0ABV8TWW0_9ACTN</name>
<dbReference type="RefSeq" id="WP_380619861.1">
    <property type="nucleotide sequence ID" value="NZ_JBHSDK010000013.1"/>
</dbReference>
<dbReference type="PANTHER" id="PTHR43394:SF1">
    <property type="entry name" value="ATP-BINDING CASSETTE SUB-FAMILY B MEMBER 10, MITOCHONDRIAL"/>
    <property type="match status" value="1"/>
</dbReference>
<keyword evidence="6 7" id="KW-0472">Membrane</keyword>
<evidence type="ECO:0000256" key="2">
    <source>
        <dbReference type="ARBA" id="ARBA00022692"/>
    </source>
</evidence>
<dbReference type="GO" id="GO:0005524">
    <property type="term" value="F:ATP binding"/>
    <property type="evidence" value="ECO:0007669"/>
    <property type="project" value="UniProtKB-KW"/>
</dbReference>
<dbReference type="InterPro" id="IPR027417">
    <property type="entry name" value="P-loop_NTPase"/>
</dbReference>
<keyword evidence="4 9" id="KW-0067">ATP-binding</keyword>
<dbReference type="Gene3D" id="1.20.1560.10">
    <property type="entry name" value="ABC transporter type 1, transmembrane domain"/>
    <property type="match status" value="1"/>
</dbReference>
<dbReference type="SMART" id="SM00382">
    <property type="entry name" value="AAA"/>
    <property type="match status" value="1"/>
</dbReference>
<evidence type="ECO:0000259" key="8">
    <source>
        <dbReference type="PROSITE" id="PS50893"/>
    </source>
</evidence>
<dbReference type="SUPFAM" id="SSF90123">
    <property type="entry name" value="ABC transporter transmembrane region"/>
    <property type="match status" value="1"/>
</dbReference>
<feature type="transmembrane region" description="Helical" evidence="7">
    <location>
        <begin position="181"/>
        <end position="199"/>
    </location>
</feature>
<accession>A0ABV8TWW0</accession>
<reference evidence="10" key="1">
    <citation type="journal article" date="2019" name="Int. J. Syst. Evol. Microbiol.">
        <title>The Global Catalogue of Microorganisms (GCM) 10K type strain sequencing project: providing services to taxonomists for standard genome sequencing and annotation.</title>
        <authorList>
            <consortium name="The Broad Institute Genomics Platform"/>
            <consortium name="The Broad Institute Genome Sequencing Center for Infectious Disease"/>
            <person name="Wu L."/>
            <person name="Ma J."/>
        </authorList>
    </citation>
    <scope>NUCLEOTIDE SEQUENCE [LARGE SCALE GENOMIC DNA]</scope>
    <source>
        <strain evidence="10">IBRC-M 10908</strain>
    </source>
</reference>
<dbReference type="InterPro" id="IPR003593">
    <property type="entry name" value="AAA+_ATPase"/>
</dbReference>
<keyword evidence="10" id="KW-1185">Reference proteome</keyword>
<evidence type="ECO:0000256" key="5">
    <source>
        <dbReference type="ARBA" id="ARBA00022989"/>
    </source>
</evidence>
<protein>
    <submittedName>
        <fullName evidence="9">ABC transporter ATP-binding protein</fullName>
    </submittedName>
</protein>
<dbReference type="InterPro" id="IPR039421">
    <property type="entry name" value="Type_1_exporter"/>
</dbReference>
<evidence type="ECO:0000256" key="6">
    <source>
        <dbReference type="ARBA" id="ARBA00023136"/>
    </source>
</evidence>
<feature type="domain" description="ABC transporter" evidence="8">
    <location>
        <begin position="356"/>
        <end position="599"/>
    </location>
</feature>
<evidence type="ECO:0000256" key="1">
    <source>
        <dbReference type="ARBA" id="ARBA00004651"/>
    </source>
</evidence>
<dbReference type="EMBL" id="JBHSDK010000013">
    <property type="protein sequence ID" value="MFC4335279.1"/>
    <property type="molecule type" value="Genomic_DNA"/>
</dbReference>
<evidence type="ECO:0000313" key="9">
    <source>
        <dbReference type="EMBL" id="MFC4335279.1"/>
    </source>
</evidence>
<dbReference type="Pfam" id="PF00005">
    <property type="entry name" value="ABC_tran"/>
    <property type="match status" value="1"/>
</dbReference>
<evidence type="ECO:0000256" key="3">
    <source>
        <dbReference type="ARBA" id="ARBA00022741"/>
    </source>
</evidence>
<dbReference type="Gene3D" id="3.40.50.300">
    <property type="entry name" value="P-loop containing nucleotide triphosphate hydrolases"/>
    <property type="match status" value="1"/>
</dbReference>
<dbReference type="Proteomes" id="UP001595823">
    <property type="component" value="Unassembled WGS sequence"/>
</dbReference>
<gene>
    <name evidence="9" type="ORF">ACFPET_08725</name>
</gene>
<dbReference type="PROSITE" id="PS00211">
    <property type="entry name" value="ABC_TRANSPORTER_1"/>
    <property type="match status" value="1"/>
</dbReference>
<feature type="transmembrane region" description="Helical" evidence="7">
    <location>
        <begin position="264"/>
        <end position="284"/>
    </location>
</feature>
<dbReference type="PANTHER" id="PTHR43394">
    <property type="entry name" value="ATP-DEPENDENT PERMEASE MDL1, MITOCHONDRIAL"/>
    <property type="match status" value="1"/>
</dbReference>
<dbReference type="PROSITE" id="PS50893">
    <property type="entry name" value="ABC_TRANSPORTER_2"/>
    <property type="match status" value="1"/>
</dbReference>
<evidence type="ECO:0000256" key="4">
    <source>
        <dbReference type="ARBA" id="ARBA00022840"/>
    </source>
</evidence>
<dbReference type="InterPro" id="IPR036640">
    <property type="entry name" value="ABC1_TM_sf"/>
</dbReference>
<proteinExistence type="predicted"/>
<keyword evidence="3" id="KW-0547">Nucleotide-binding</keyword>
<sequence length="613" mass="66457">MSSPRRTPDSLRGIAAIFHLSWQNKPGQAAAWFALLFASAAFPFGLVLVGGTLLGSLPAAAEAGLDSPEAQRTYVYIGLFAALTLGTRFSQNFCLALSHNVGRDLQLHLQNRLLNVLARPAGIAHYDRPDILDRLRVTRNLGVDQMRPERAVEGIGQVFPNVLASLGACLLIGLFSPWLGLAWLIGWPLMFYLFMMEYARIGRLVYAGSTDLRETEYLRDIAISEEPAKEVRIWGLRRRLLERFDAGWARSIDTGQAGMRPGRLAIALAIVLALFGTTATLLAYQGLSGTVAAATIGISLLAVRSLSELNAFDDSTAFVVFGAVPVPKVTDLDDDLREEEPPAPVALAPEAPEGDVTFKGVTFAYPGAEDHVLEDFDLTIDAGTSLAVVGHNGAGKTSLVKLLSGFYAPDSGAITADGIDIADLRPAEWRSRLSALYQDFTRYPLTVRDNITLGAPEFADHDDKIRAACRHLDVQELVDSLPRGLDTVLSAEYEGGVDLSGGQWQRVALARALFKVECGARLLILDEPTSALDVRAEADLYDQFLDITSGLTTVIVSHRFSTVRRADRIVVIDAGRIAEDGDHDTLMAADGLYATAFRLQADRLNLHTTGARS</sequence>
<comment type="subcellular location">
    <subcellularLocation>
        <location evidence="1">Cell membrane</location>
        <topology evidence="1">Multi-pass membrane protein</topology>
    </subcellularLocation>
</comment>
<keyword evidence="2 7" id="KW-0812">Transmembrane</keyword>
<dbReference type="InterPro" id="IPR017871">
    <property type="entry name" value="ABC_transporter-like_CS"/>
</dbReference>
<dbReference type="SUPFAM" id="SSF52540">
    <property type="entry name" value="P-loop containing nucleoside triphosphate hydrolases"/>
    <property type="match status" value="1"/>
</dbReference>